<protein>
    <recommendedName>
        <fullName evidence="7">Zn(2)-C6 fungal-type domain-containing protein</fullName>
    </recommendedName>
</protein>
<name>A0A6A6AKE6_9PLEO</name>
<dbReference type="PANTHER" id="PTHR47660">
    <property type="entry name" value="TRANSCRIPTION FACTOR WITH C2H2 AND ZN(2)-CYS(6) DNA BINDING DOMAIN (EUROFUNG)-RELATED-RELATED"/>
    <property type="match status" value="1"/>
</dbReference>
<dbReference type="PANTHER" id="PTHR47660:SF3">
    <property type="entry name" value="FINGER DOMAIN PROTEIN, PUTATIVE (AFU_ORTHOLOGUE AFUA_4G03310)-RELATED"/>
    <property type="match status" value="1"/>
</dbReference>
<evidence type="ECO:0000259" key="7">
    <source>
        <dbReference type="PROSITE" id="PS50048"/>
    </source>
</evidence>
<sequence>MNPRFESSPQASSPGPMRLCGFCRKPFFKETSYNRHVLYCRRTQNRPRTRARACRACNMAKVKCSLQPRCSRCINKSLECVYDTSAAPASTPATNTSQVGAENAAQVCMPVLWDGSSGSGISNDLYACNGIQDVEEAQADMDWDALDFATNDILLQSPRSNIPYLAAPFPKEISSGPFLHDYGDDTFIVDSLSINMDPQALSLSPRPLSEQANPQDEHPHALSRPTCHDLTILSPIPISDPASTCTANIIMQMLRAFPQMMLRRATFPPFIHGHWYRAPSATEPALPSPLANCMGVAQLFASSNLETRPFLWHTISLEQRSAAAKTDQSRFSRFELLAAVQAQLIYILMRVIDNSRLEPGLNLEMLVTYQSLCDSFKELCKQPFFQDERQHRSRSWEAWVFAESRRRTVVVWLLIAQMVHIKIGVPCDTLEGFRNIPLPAPKALWEARSRSEWDSEYQVYLSMRQMGLEYFGDLIDACKQSDVSSNKLKLDTWNATVDNLGVLLNLSAPLV</sequence>
<gene>
    <name evidence="8" type="ORF">P153DRAFT_394205</name>
</gene>
<dbReference type="Pfam" id="PF00172">
    <property type="entry name" value="Zn_clus"/>
    <property type="match status" value="1"/>
</dbReference>
<feature type="domain" description="Zn(2)-C6 fungal-type" evidence="7">
    <location>
        <begin position="53"/>
        <end position="82"/>
    </location>
</feature>
<proteinExistence type="predicted"/>
<evidence type="ECO:0000313" key="9">
    <source>
        <dbReference type="Proteomes" id="UP000799771"/>
    </source>
</evidence>
<feature type="region of interest" description="Disordered" evidence="6">
    <location>
        <begin position="203"/>
        <end position="223"/>
    </location>
</feature>
<accession>A0A6A6AKE6</accession>
<dbReference type="PROSITE" id="PS50048">
    <property type="entry name" value="ZN2_CY6_FUNGAL_2"/>
    <property type="match status" value="1"/>
</dbReference>
<keyword evidence="9" id="KW-1185">Reference proteome</keyword>
<dbReference type="CDD" id="cd00067">
    <property type="entry name" value="GAL4"/>
    <property type="match status" value="1"/>
</dbReference>
<dbReference type="SMART" id="SM00066">
    <property type="entry name" value="GAL4"/>
    <property type="match status" value="1"/>
</dbReference>
<dbReference type="Gene3D" id="4.10.240.10">
    <property type="entry name" value="Zn(2)-C6 fungal-type DNA-binding domain"/>
    <property type="match status" value="1"/>
</dbReference>
<evidence type="ECO:0000256" key="4">
    <source>
        <dbReference type="ARBA" id="ARBA00023163"/>
    </source>
</evidence>
<evidence type="ECO:0000256" key="5">
    <source>
        <dbReference type="ARBA" id="ARBA00023242"/>
    </source>
</evidence>
<evidence type="ECO:0000256" key="3">
    <source>
        <dbReference type="ARBA" id="ARBA00023015"/>
    </source>
</evidence>
<keyword evidence="2" id="KW-0862">Zinc</keyword>
<keyword evidence="3" id="KW-0805">Transcription regulation</keyword>
<dbReference type="EMBL" id="ML977501">
    <property type="protein sequence ID" value="KAF2132026.1"/>
    <property type="molecule type" value="Genomic_DNA"/>
</dbReference>
<dbReference type="Proteomes" id="UP000799771">
    <property type="component" value="Unassembled WGS sequence"/>
</dbReference>
<dbReference type="GO" id="GO:0008270">
    <property type="term" value="F:zinc ion binding"/>
    <property type="evidence" value="ECO:0007669"/>
    <property type="project" value="InterPro"/>
</dbReference>
<evidence type="ECO:0000256" key="6">
    <source>
        <dbReference type="SAM" id="MobiDB-lite"/>
    </source>
</evidence>
<dbReference type="GeneID" id="54411727"/>
<reference evidence="8" key="1">
    <citation type="journal article" date="2020" name="Stud. Mycol.">
        <title>101 Dothideomycetes genomes: a test case for predicting lifestyles and emergence of pathogens.</title>
        <authorList>
            <person name="Haridas S."/>
            <person name="Albert R."/>
            <person name="Binder M."/>
            <person name="Bloem J."/>
            <person name="Labutti K."/>
            <person name="Salamov A."/>
            <person name="Andreopoulos B."/>
            <person name="Baker S."/>
            <person name="Barry K."/>
            <person name="Bills G."/>
            <person name="Bluhm B."/>
            <person name="Cannon C."/>
            <person name="Castanera R."/>
            <person name="Culley D."/>
            <person name="Daum C."/>
            <person name="Ezra D."/>
            <person name="Gonzalez J."/>
            <person name="Henrissat B."/>
            <person name="Kuo A."/>
            <person name="Liang C."/>
            <person name="Lipzen A."/>
            <person name="Lutzoni F."/>
            <person name="Magnuson J."/>
            <person name="Mondo S."/>
            <person name="Nolan M."/>
            <person name="Ohm R."/>
            <person name="Pangilinan J."/>
            <person name="Park H.-J."/>
            <person name="Ramirez L."/>
            <person name="Alfaro M."/>
            <person name="Sun H."/>
            <person name="Tritt A."/>
            <person name="Yoshinaga Y."/>
            <person name="Zwiers L.-H."/>
            <person name="Turgeon B."/>
            <person name="Goodwin S."/>
            <person name="Spatafora J."/>
            <person name="Crous P."/>
            <person name="Grigoriev I."/>
        </authorList>
    </citation>
    <scope>NUCLEOTIDE SEQUENCE</scope>
    <source>
        <strain evidence="8">CBS 119687</strain>
    </source>
</reference>
<dbReference type="InterPro" id="IPR036864">
    <property type="entry name" value="Zn2-C6_fun-type_DNA-bd_sf"/>
</dbReference>
<evidence type="ECO:0000313" key="8">
    <source>
        <dbReference type="EMBL" id="KAF2132026.1"/>
    </source>
</evidence>
<dbReference type="InterPro" id="IPR001138">
    <property type="entry name" value="Zn2Cys6_DnaBD"/>
</dbReference>
<evidence type="ECO:0000256" key="2">
    <source>
        <dbReference type="ARBA" id="ARBA00022833"/>
    </source>
</evidence>
<organism evidence="8 9">
    <name type="scientific">Dothidotthia symphoricarpi CBS 119687</name>
    <dbReference type="NCBI Taxonomy" id="1392245"/>
    <lineage>
        <taxon>Eukaryota</taxon>
        <taxon>Fungi</taxon>
        <taxon>Dikarya</taxon>
        <taxon>Ascomycota</taxon>
        <taxon>Pezizomycotina</taxon>
        <taxon>Dothideomycetes</taxon>
        <taxon>Pleosporomycetidae</taxon>
        <taxon>Pleosporales</taxon>
        <taxon>Dothidotthiaceae</taxon>
        <taxon>Dothidotthia</taxon>
    </lineage>
</organism>
<dbReference type="RefSeq" id="XP_033526413.1">
    <property type="nucleotide sequence ID" value="XM_033671295.1"/>
</dbReference>
<keyword evidence="4" id="KW-0804">Transcription</keyword>
<dbReference type="AlphaFoldDB" id="A0A6A6AKE6"/>
<evidence type="ECO:0000256" key="1">
    <source>
        <dbReference type="ARBA" id="ARBA00022723"/>
    </source>
</evidence>
<dbReference type="GO" id="GO:0000981">
    <property type="term" value="F:DNA-binding transcription factor activity, RNA polymerase II-specific"/>
    <property type="evidence" value="ECO:0007669"/>
    <property type="project" value="InterPro"/>
</dbReference>
<dbReference type="SUPFAM" id="SSF57701">
    <property type="entry name" value="Zn2/Cys6 DNA-binding domain"/>
    <property type="match status" value="1"/>
</dbReference>
<dbReference type="OrthoDB" id="5423818at2759"/>
<keyword evidence="5" id="KW-0539">Nucleus</keyword>
<keyword evidence="1" id="KW-0479">Metal-binding</keyword>